<dbReference type="Proteomes" id="UP001362899">
    <property type="component" value="Unassembled WGS sequence"/>
</dbReference>
<protein>
    <recommendedName>
        <fullName evidence="5 7">Pre-rRNA-processing protein IPI3</fullName>
    </recommendedName>
</protein>
<sequence>MALVIASEKSLASVECKTGNLIKSYKQTDNVKNGMTSISNGIFTIQKNKPVVHSYLLQKEAVFKRYIMPAKLSCISASEDGNYLAGGSSSGGVYLWCLSTGKLINMQAEAHFQAVNSIQWSKDSTCLVSCGEDARVLVWRLVDMINGSAAQFTLTSHTLPISACCISNGTFREARIYTASSDGTCCVFDLFSGLLLYTLVAEAKISSMVLDPAERAVYLGSDRGIHSVPLYVKSKDNKLISIASSDSKVVSTSDVESIMQKKGQVPVSALALSPDGTQVVAGMEDGQVISWDVGSKQLLKRYRSLTGKITQVLFVDKMTSTGIALPNFERDLNQQLPDIIIRETYKREPVHKDACDELAEIYGGNTETITVSKGTEGPEGSEGSEELEETNEETPSADSDKDAEIAQLKERNKQLLKMYDTLWAKYKSKSDA</sequence>
<comment type="caution">
    <text evidence="9">The sequence shown here is derived from an EMBL/GenBank/DDBJ whole genome shotgun (WGS) entry which is preliminary data.</text>
</comment>
<evidence type="ECO:0000313" key="9">
    <source>
        <dbReference type="EMBL" id="GMM50194.1"/>
    </source>
</evidence>
<dbReference type="PANTHER" id="PTHR18763">
    <property type="entry name" value="WD-REPEAT PROTEIN 18"/>
    <property type="match status" value="1"/>
</dbReference>
<feature type="repeat" description="WD" evidence="6">
    <location>
        <begin position="267"/>
        <end position="301"/>
    </location>
</feature>
<dbReference type="PROSITE" id="PS50294">
    <property type="entry name" value="WD_REPEATS_REGION"/>
    <property type="match status" value="1"/>
</dbReference>
<dbReference type="SUPFAM" id="SSF50978">
    <property type="entry name" value="WD40 repeat-like"/>
    <property type="match status" value="1"/>
</dbReference>
<keyword evidence="4" id="KW-0677">Repeat</keyword>
<dbReference type="GO" id="GO:0006261">
    <property type="term" value="P:DNA-templated DNA replication"/>
    <property type="evidence" value="ECO:0007669"/>
    <property type="project" value="TreeGrafter"/>
</dbReference>
<proteinExistence type="inferred from homology"/>
<evidence type="ECO:0000256" key="6">
    <source>
        <dbReference type="PROSITE-ProRule" id="PRU00221"/>
    </source>
</evidence>
<accession>A0AAV5RI46</accession>
<dbReference type="PROSITE" id="PS00678">
    <property type="entry name" value="WD_REPEATS_1"/>
    <property type="match status" value="1"/>
</dbReference>
<evidence type="ECO:0000256" key="4">
    <source>
        <dbReference type="ARBA" id="ARBA00022737"/>
    </source>
</evidence>
<dbReference type="GO" id="GO:0005656">
    <property type="term" value="C:nuclear pre-replicative complex"/>
    <property type="evidence" value="ECO:0007669"/>
    <property type="project" value="TreeGrafter"/>
</dbReference>
<evidence type="ECO:0000256" key="3">
    <source>
        <dbReference type="ARBA" id="ARBA00022574"/>
    </source>
</evidence>
<comment type="function">
    <text evidence="1 7">Component of the RIX1 complex required for processing of ITS2 sequences from 35S pre-rRNA.</text>
</comment>
<feature type="region of interest" description="Disordered" evidence="8">
    <location>
        <begin position="369"/>
        <end position="404"/>
    </location>
</feature>
<comment type="similarity">
    <text evidence="2 7">Belongs to the WD repeat IPI3/WDR18 family.</text>
</comment>
<evidence type="ECO:0000256" key="8">
    <source>
        <dbReference type="SAM" id="MobiDB-lite"/>
    </source>
</evidence>
<gene>
    <name evidence="9" type="ORF">DASB73_011520</name>
</gene>
<keyword evidence="7" id="KW-0539">Nucleus</keyword>
<dbReference type="PROSITE" id="PS50082">
    <property type="entry name" value="WD_REPEATS_2"/>
    <property type="match status" value="2"/>
</dbReference>
<comment type="subunit">
    <text evidence="7">Component of the RIX1 complex, composed of IPI1, RIX1/IPI2 and IPI3 in a 1:2:2 stoichiometry. The complex interacts (via RIX1) with MDN1 (via its hexameric AAA ATPase ring) and the pre-60S ribosome particles.</text>
</comment>
<dbReference type="InterPro" id="IPR019775">
    <property type="entry name" value="WD40_repeat_CS"/>
</dbReference>
<keyword evidence="7" id="KW-0698">rRNA processing</keyword>
<dbReference type="GO" id="GO:0006364">
    <property type="term" value="P:rRNA processing"/>
    <property type="evidence" value="ECO:0007669"/>
    <property type="project" value="UniProtKB-UniRule"/>
</dbReference>
<dbReference type="SMART" id="SM00320">
    <property type="entry name" value="WD40"/>
    <property type="match status" value="4"/>
</dbReference>
<dbReference type="InterPro" id="IPR015943">
    <property type="entry name" value="WD40/YVTN_repeat-like_dom_sf"/>
</dbReference>
<evidence type="ECO:0000256" key="7">
    <source>
        <dbReference type="RuleBase" id="RU369067"/>
    </source>
</evidence>
<keyword evidence="10" id="KW-1185">Reference proteome</keyword>
<reference evidence="9 10" key="1">
    <citation type="journal article" date="2023" name="Elife">
        <title>Identification of key yeast species and microbe-microbe interactions impacting larval growth of Drosophila in the wild.</title>
        <authorList>
            <person name="Mure A."/>
            <person name="Sugiura Y."/>
            <person name="Maeda R."/>
            <person name="Honda K."/>
            <person name="Sakurai N."/>
            <person name="Takahashi Y."/>
            <person name="Watada M."/>
            <person name="Katoh T."/>
            <person name="Gotoh A."/>
            <person name="Gotoh Y."/>
            <person name="Taniguchi I."/>
            <person name="Nakamura K."/>
            <person name="Hayashi T."/>
            <person name="Katayama T."/>
            <person name="Uemura T."/>
            <person name="Hattori Y."/>
        </authorList>
    </citation>
    <scope>NUCLEOTIDE SEQUENCE [LARGE SCALE GENOMIC DNA]</scope>
    <source>
        <strain evidence="9 10">SB-73</strain>
    </source>
</reference>
<comment type="subcellular location">
    <subcellularLocation>
        <location evidence="7">Nucleus</location>
    </subcellularLocation>
</comment>
<dbReference type="InterPro" id="IPR036322">
    <property type="entry name" value="WD40_repeat_dom_sf"/>
</dbReference>
<organism evidence="9 10">
    <name type="scientific">Starmerella bacillaris</name>
    <name type="common">Yeast</name>
    <name type="synonym">Candida zemplinina</name>
    <dbReference type="NCBI Taxonomy" id="1247836"/>
    <lineage>
        <taxon>Eukaryota</taxon>
        <taxon>Fungi</taxon>
        <taxon>Dikarya</taxon>
        <taxon>Ascomycota</taxon>
        <taxon>Saccharomycotina</taxon>
        <taxon>Dipodascomycetes</taxon>
        <taxon>Dipodascales</taxon>
        <taxon>Trichomonascaceae</taxon>
        <taxon>Starmerella</taxon>
    </lineage>
</organism>
<dbReference type="InterPro" id="IPR045227">
    <property type="entry name" value="WDR18/Ipi3/RID3"/>
</dbReference>
<dbReference type="AlphaFoldDB" id="A0AAV5RI46"/>
<dbReference type="InterPro" id="IPR001680">
    <property type="entry name" value="WD40_rpt"/>
</dbReference>
<evidence type="ECO:0000256" key="1">
    <source>
        <dbReference type="ARBA" id="ARBA00002355"/>
    </source>
</evidence>
<evidence type="ECO:0000256" key="5">
    <source>
        <dbReference type="ARBA" id="ARBA00026229"/>
    </source>
</evidence>
<dbReference type="PANTHER" id="PTHR18763:SF0">
    <property type="entry name" value="WD REPEAT-CONTAINING PROTEIN 18"/>
    <property type="match status" value="1"/>
</dbReference>
<feature type="repeat" description="WD" evidence="6">
    <location>
        <begin position="108"/>
        <end position="141"/>
    </location>
</feature>
<dbReference type="EMBL" id="BTGC01000003">
    <property type="protein sequence ID" value="GMM50194.1"/>
    <property type="molecule type" value="Genomic_DNA"/>
</dbReference>
<dbReference type="Pfam" id="PF00400">
    <property type="entry name" value="WD40"/>
    <property type="match status" value="4"/>
</dbReference>
<evidence type="ECO:0000313" key="10">
    <source>
        <dbReference type="Proteomes" id="UP001362899"/>
    </source>
</evidence>
<dbReference type="GO" id="GO:0120330">
    <property type="term" value="C:rixosome complex"/>
    <property type="evidence" value="ECO:0007669"/>
    <property type="project" value="UniProtKB-UniRule"/>
</dbReference>
<feature type="compositionally biased region" description="Acidic residues" evidence="8">
    <location>
        <begin position="382"/>
        <end position="392"/>
    </location>
</feature>
<evidence type="ECO:0000256" key="2">
    <source>
        <dbReference type="ARBA" id="ARBA00010143"/>
    </source>
</evidence>
<dbReference type="Gene3D" id="2.130.10.10">
    <property type="entry name" value="YVTN repeat-like/Quinoprotein amine dehydrogenase"/>
    <property type="match status" value="1"/>
</dbReference>
<name>A0AAV5RI46_STABA</name>
<keyword evidence="3 6" id="KW-0853">WD repeat</keyword>